<dbReference type="Gene3D" id="3.40.630.10">
    <property type="entry name" value="Zn peptidases"/>
    <property type="match status" value="1"/>
</dbReference>
<dbReference type="OrthoDB" id="9782876at2"/>
<evidence type="ECO:0000256" key="1">
    <source>
        <dbReference type="ARBA" id="ARBA00001947"/>
    </source>
</evidence>
<name>A0A1H3WB87_9GAMM</name>
<dbReference type="GO" id="GO:0046872">
    <property type="term" value="F:metal ion binding"/>
    <property type="evidence" value="ECO:0007669"/>
    <property type="project" value="UniProtKB-KW"/>
</dbReference>
<keyword evidence="7" id="KW-1185">Reference proteome</keyword>
<reference evidence="6 7" key="1">
    <citation type="submission" date="2016-10" db="EMBL/GenBank/DDBJ databases">
        <authorList>
            <person name="de Groot N.N."/>
        </authorList>
    </citation>
    <scope>NUCLEOTIDE SEQUENCE [LARGE SCALE GENOMIC DNA]</scope>
    <source>
        <strain evidence="6 7">DSM 21228</strain>
    </source>
</reference>
<evidence type="ECO:0000313" key="7">
    <source>
        <dbReference type="Proteomes" id="UP000199397"/>
    </source>
</evidence>
<accession>A0A1H3WB87</accession>
<evidence type="ECO:0000259" key="5">
    <source>
        <dbReference type="Pfam" id="PF24827"/>
    </source>
</evidence>
<feature type="domain" description="Succinylglutamate desuccinylase/Aspartoacylase catalytic" evidence="5">
    <location>
        <begin position="41"/>
        <end position="197"/>
    </location>
</feature>
<proteinExistence type="predicted"/>
<protein>
    <submittedName>
        <fullName evidence="6">Succinylglutamate desuccinylase / Aspartoacylase family protein</fullName>
    </submittedName>
</protein>
<dbReference type="STRING" id="525918.SAMN05660964_00346"/>
<gene>
    <name evidence="6" type="ORF">SAMN05660964_00346</name>
</gene>
<dbReference type="Pfam" id="PF24827">
    <property type="entry name" value="AstE_AspA_cat"/>
    <property type="match status" value="1"/>
</dbReference>
<dbReference type="RefSeq" id="WP_093064768.1">
    <property type="nucleotide sequence ID" value="NZ_FNQP01000002.1"/>
</dbReference>
<dbReference type="CDD" id="cd06256">
    <property type="entry name" value="M14_ASTE_ASPA-like"/>
    <property type="match status" value="1"/>
</dbReference>
<keyword evidence="4" id="KW-0862">Zinc</keyword>
<dbReference type="Proteomes" id="UP000199397">
    <property type="component" value="Unassembled WGS sequence"/>
</dbReference>
<keyword evidence="2" id="KW-0479">Metal-binding</keyword>
<dbReference type="SUPFAM" id="SSF53187">
    <property type="entry name" value="Zn-dependent exopeptidases"/>
    <property type="match status" value="1"/>
</dbReference>
<organism evidence="6 7">
    <name type="scientific">Thiothrix caldifontis</name>
    <dbReference type="NCBI Taxonomy" id="525918"/>
    <lineage>
        <taxon>Bacteria</taxon>
        <taxon>Pseudomonadati</taxon>
        <taxon>Pseudomonadota</taxon>
        <taxon>Gammaproteobacteria</taxon>
        <taxon>Thiotrichales</taxon>
        <taxon>Thiotrichaceae</taxon>
        <taxon>Thiothrix</taxon>
    </lineage>
</organism>
<evidence type="ECO:0000256" key="4">
    <source>
        <dbReference type="ARBA" id="ARBA00022833"/>
    </source>
</evidence>
<dbReference type="GO" id="GO:0016788">
    <property type="term" value="F:hydrolase activity, acting on ester bonds"/>
    <property type="evidence" value="ECO:0007669"/>
    <property type="project" value="InterPro"/>
</dbReference>
<comment type="cofactor">
    <cofactor evidence="1">
        <name>Zn(2+)</name>
        <dbReference type="ChEBI" id="CHEBI:29105"/>
    </cofactor>
</comment>
<evidence type="ECO:0000313" key="6">
    <source>
        <dbReference type="EMBL" id="SDZ83528.1"/>
    </source>
</evidence>
<dbReference type="AlphaFoldDB" id="A0A1H3WB87"/>
<keyword evidence="3" id="KW-0378">Hydrolase</keyword>
<dbReference type="EMBL" id="FNQP01000002">
    <property type="protein sequence ID" value="SDZ83528.1"/>
    <property type="molecule type" value="Genomic_DNA"/>
</dbReference>
<dbReference type="InterPro" id="IPR055438">
    <property type="entry name" value="AstE_AspA_cat"/>
</dbReference>
<evidence type="ECO:0000256" key="3">
    <source>
        <dbReference type="ARBA" id="ARBA00022801"/>
    </source>
</evidence>
<evidence type="ECO:0000256" key="2">
    <source>
        <dbReference type="ARBA" id="ARBA00022723"/>
    </source>
</evidence>
<sequence>MLTLTELDTLPAGFFALRSPRDLHTLMPNPTLLHLQGKREPRVFISVLLHGNEDTGFFAIQQLLQKYQTQALPRSLSVFFGNIEAATFGKRRLQGQPDYNRVWPGSELGDCDETWLMAQVTDIMLGKGLFASIDVHNNTGKNPHYGCINVLDNRALQLARLFANIAVYFETPRGVQSMAFAPHCPAVTVECGKPGVAHGVEHVLEFLDAVLHLQELPDHPLPPHDMQIYQTVARVTLPEQYSFSFIDPMMDIQLLPALDRYNFSELPAGTAFATTAHPHARLHAWDDEGVEVGEHFFTREQGRIQLKQPLMPAMLTLDETVIRQDCLCYLMKRLG</sequence>